<keyword evidence="5 6" id="KW-0472">Membrane</keyword>
<proteinExistence type="inferred from homology"/>
<dbReference type="InterPro" id="IPR007593">
    <property type="entry name" value="CD225/Dispanin_fam"/>
</dbReference>
<organism evidence="7">
    <name type="scientific">Amphimedon queenslandica</name>
    <name type="common">Sponge</name>
    <dbReference type="NCBI Taxonomy" id="400682"/>
    <lineage>
        <taxon>Eukaryota</taxon>
        <taxon>Metazoa</taxon>
        <taxon>Porifera</taxon>
        <taxon>Demospongiae</taxon>
        <taxon>Heteroscleromorpha</taxon>
        <taxon>Haplosclerida</taxon>
        <taxon>Niphatidae</taxon>
        <taxon>Amphimedon</taxon>
    </lineage>
</organism>
<dbReference type="InParanoid" id="A0A1X7VVQ0"/>
<comment type="similarity">
    <text evidence="2">Belongs to the CD225/Dispanin family.</text>
</comment>
<evidence type="ECO:0000256" key="1">
    <source>
        <dbReference type="ARBA" id="ARBA00004370"/>
    </source>
</evidence>
<dbReference type="Pfam" id="PF04505">
    <property type="entry name" value="CD225"/>
    <property type="match status" value="1"/>
</dbReference>
<accession>A0A1X7VVQ0</accession>
<dbReference type="AlphaFoldDB" id="A0A1X7VVQ0"/>
<dbReference type="GO" id="GO:0016020">
    <property type="term" value="C:membrane"/>
    <property type="evidence" value="ECO:0007669"/>
    <property type="project" value="UniProtKB-SubCell"/>
</dbReference>
<name>A0A1X7VVQ0_AMPQE</name>
<evidence type="ECO:0000256" key="6">
    <source>
        <dbReference type="SAM" id="Phobius"/>
    </source>
</evidence>
<evidence type="ECO:0000313" key="7">
    <source>
        <dbReference type="EnsemblMetazoa" id="Aqu2.1.43483_001"/>
    </source>
</evidence>
<sequence length="152" mass="16363">MDGKFSNATQQGYLQQNLYPPLQAYPATMGEKQPPPYLEQGQGAQQTAPTVIVVSQPPGATQVVQHQPVGDYYYTLSILMTMLCVMCGFWPLLFCTIAALIFSVSARDSAAQGDQKGAQNKGIISLILNIAAVVTYFALITAIVIYAAVISQ</sequence>
<dbReference type="EnsemblMetazoa" id="Aqu2.1.43483_001">
    <property type="protein sequence ID" value="Aqu2.1.43483_001"/>
    <property type="gene ID" value="Aqu2.1.43483"/>
</dbReference>
<feature type="transmembrane region" description="Helical" evidence="6">
    <location>
        <begin position="123"/>
        <end position="149"/>
    </location>
</feature>
<dbReference type="InterPro" id="IPR051423">
    <property type="entry name" value="CD225/Dispanin"/>
</dbReference>
<comment type="subcellular location">
    <subcellularLocation>
        <location evidence="1">Membrane</location>
    </subcellularLocation>
</comment>
<evidence type="ECO:0000256" key="5">
    <source>
        <dbReference type="ARBA" id="ARBA00023136"/>
    </source>
</evidence>
<keyword evidence="3 6" id="KW-0812">Transmembrane</keyword>
<keyword evidence="4 6" id="KW-1133">Transmembrane helix</keyword>
<evidence type="ECO:0000256" key="4">
    <source>
        <dbReference type="ARBA" id="ARBA00022989"/>
    </source>
</evidence>
<feature type="transmembrane region" description="Helical" evidence="6">
    <location>
        <begin position="72"/>
        <end position="102"/>
    </location>
</feature>
<dbReference type="PANTHER" id="PTHR14948:SF44">
    <property type="entry name" value="PROLINE-RICH TRANSMEMBRANE PROTEIN 1-LIKE"/>
    <property type="match status" value="1"/>
</dbReference>
<reference evidence="7" key="1">
    <citation type="submission" date="2017-05" db="UniProtKB">
        <authorList>
            <consortium name="EnsemblMetazoa"/>
        </authorList>
    </citation>
    <scope>IDENTIFICATION</scope>
</reference>
<dbReference type="OrthoDB" id="9906841at2759"/>
<dbReference type="PANTHER" id="PTHR14948">
    <property type="entry name" value="NG5"/>
    <property type="match status" value="1"/>
</dbReference>
<protein>
    <submittedName>
        <fullName evidence="7">Uncharacterized protein</fullName>
    </submittedName>
</protein>
<evidence type="ECO:0000256" key="3">
    <source>
        <dbReference type="ARBA" id="ARBA00022692"/>
    </source>
</evidence>
<evidence type="ECO:0000256" key="2">
    <source>
        <dbReference type="ARBA" id="ARBA00006843"/>
    </source>
</evidence>